<gene>
    <name evidence="3" type="ORF">SAMN02745180_02198</name>
</gene>
<dbReference type="InterPro" id="IPR010982">
    <property type="entry name" value="Lambda_DNA-bd_dom_sf"/>
</dbReference>
<dbReference type="STRING" id="1123281.SAMN02745180_02198"/>
<dbReference type="AlphaFoldDB" id="A0A1M5YGZ9"/>
<dbReference type="RefSeq" id="WP_072744841.1">
    <property type="nucleotide sequence ID" value="NZ_FQXR01000011.1"/>
</dbReference>
<dbReference type="Proteomes" id="UP000184389">
    <property type="component" value="Unassembled WGS sequence"/>
</dbReference>
<dbReference type="InterPro" id="IPR001387">
    <property type="entry name" value="Cro/C1-type_HTH"/>
</dbReference>
<keyword evidence="1" id="KW-0238">DNA-binding</keyword>
<feature type="domain" description="HTH cro/C1-type" evidence="2">
    <location>
        <begin position="7"/>
        <end position="62"/>
    </location>
</feature>
<dbReference type="GO" id="GO:0003677">
    <property type="term" value="F:DNA binding"/>
    <property type="evidence" value="ECO:0007669"/>
    <property type="project" value="UniProtKB-KW"/>
</dbReference>
<evidence type="ECO:0000256" key="1">
    <source>
        <dbReference type="ARBA" id="ARBA00023125"/>
    </source>
</evidence>
<dbReference type="CDD" id="cd00093">
    <property type="entry name" value="HTH_XRE"/>
    <property type="match status" value="1"/>
</dbReference>
<dbReference type="SUPFAM" id="SSF47413">
    <property type="entry name" value="lambda repressor-like DNA-binding domains"/>
    <property type="match status" value="1"/>
</dbReference>
<reference evidence="3 4" key="1">
    <citation type="submission" date="2016-11" db="EMBL/GenBank/DDBJ databases">
        <authorList>
            <person name="Jaros S."/>
            <person name="Januszkiewicz K."/>
            <person name="Wedrychowicz H."/>
        </authorList>
    </citation>
    <scope>NUCLEOTIDE SEQUENCE [LARGE SCALE GENOMIC DNA]</scope>
    <source>
        <strain evidence="3 4">DSM 13106</strain>
    </source>
</reference>
<protein>
    <submittedName>
        <fullName evidence="3">Transcriptional regulator, contains XRE-family HTH domain</fullName>
    </submittedName>
</protein>
<evidence type="ECO:0000313" key="3">
    <source>
        <dbReference type="EMBL" id="SHI11266.1"/>
    </source>
</evidence>
<dbReference type="OrthoDB" id="6315255at2"/>
<accession>A0A1M5YGZ9</accession>
<sequence length="137" mass="15855">MSFGEKLREIRTQENLTQQEMADRIGVSLRTLKSYELGETLPRYRKIYHKIAEEFNVDVNYLLTEGDDFILSAGEKYGSRGMKGAQELIDNARALFAGGELSEDDKKVVFDALQEAFFEAKLENKKYTPKRYKKDEK</sequence>
<dbReference type="SMART" id="SM00530">
    <property type="entry name" value="HTH_XRE"/>
    <property type="match status" value="1"/>
</dbReference>
<dbReference type="PROSITE" id="PS50943">
    <property type="entry name" value="HTH_CROC1"/>
    <property type="match status" value="1"/>
</dbReference>
<evidence type="ECO:0000313" key="4">
    <source>
        <dbReference type="Proteomes" id="UP000184389"/>
    </source>
</evidence>
<name>A0A1M5YGZ9_9FIRM</name>
<dbReference type="Gene3D" id="1.10.260.40">
    <property type="entry name" value="lambda repressor-like DNA-binding domains"/>
    <property type="match status" value="1"/>
</dbReference>
<organism evidence="3 4">
    <name type="scientific">Sporanaerobacter acetigenes DSM 13106</name>
    <dbReference type="NCBI Taxonomy" id="1123281"/>
    <lineage>
        <taxon>Bacteria</taxon>
        <taxon>Bacillati</taxon>
        <taxon>Bacillota</taxon>
        <taxon>Tissierellia</taxon>
        <taxon>Tissierellales</taxon>
        <taxon>Sporanaerobacteraceae</taxon>
        <taxon>Sporanaerobacter</taxon>
    </lineage>
</organism>
<keyword evidence="4" id="KW-1185">Reference proteome</keyword>
<proteinExistence type="predicted"/>
<dbReference type="Pfam" id="PF12844">
    <property type="entry name" value="HTH_19"/>
    <property type="match status" value="1"/>
</dbReference>
<dbReference type="PANTHER" id="PTHR46558">
    <property type="entry name" value="TRACRIPTIONAL REGULATORY PROTEIN-RELATED-RELATED"/>
    <property type="match status" value="1"/>
</dbReference>
<dbReference type="PANTHER" id="PTHR46558:SF11">
    <property type="entry name" value="HTH-TYPE TRANSCRIPTIONAL REGULATOR XRE"/>
    <property type="match status" value="1"/>
</dbReference>
<dbReference type="EMBL" id="FQXR01000011">
    <property type="protein sequence ID" value="SHI11266.1"/>
    <property type="molecule type" value="Genomic_DNA"/>
</dbReference>
<evidence type="ECO:0000259" key="2">
    <source>
        <dbReference type="PROSITE" id="PS50943"/>
    </source>
</evidence>